<accession>A0A2N5PMF9</accession>
<comment type="caution">
    <text evidence="3">The sequence shown here is derived from an EMBL/GenBank/DDBJ whole genome shotgun (WGS) entry which is preliminary data.</text>
</comment>
<dbReference type="GO" id="GO:0003796">
    <property type="term" value="F:lysozyme activity"/>
    <property type="evidence" value="ECO:0007669"/>
    <property type="project" value="InterPro"/>
</dbReference>
<dbReference type="PROSITE" id="PS51904">
    <property type="entry name" value="GLYCOSYL_HYDROL_F25_2"/>
    <property type="match status" value="1"/>
</dbReference>
<organism evidence="3 4">
    <name type="scientific">Mediterraneibacter gnavus</name>
    <name type="common">Ruminococcus gnavus</name>
    <dbReference type="NCBI Taxonomy" id="33038"/>
    <lineage>
        <taxon>Bacteria</taxon>
        <taxon>Bacillati</taxon>
        <taxon>Bacillota</taxon>
        <taxon>Clostridia</taxon>
        <taxon>Lachnospirales</taxon>
        <taxon>Lachnospiraceae</taxon>
        <taxon>Mediterraneibacter</taxon>
    </lineage>
</organism>
<name>A0A2N5PMF9_MEDGN</name>
<dbReference type="GO" id="GO:0016998">
    <property type="term" value="P:cell wall macromolecule catabolic process"/>
    <property type="evidence" value="ECO:0007669"/>
    <property type="project" value="InterPro"/>
</dbReference>
<dbReference type="Gene3D" id="3.20.20.80">
    <property type="entry name" value="Glycosidases"/>
    <property type="match status" value="1"/>
</dbReference>
<dbReference type="Pfam" id="PF08230">
    <property type="entry name" value="CW_7"/>
    <property type="match status" value="3"/>
</dbReference>
<dbReference type="EMBL" id="NIHT01000006">
    <property type="protein sequence ID" value="PLT76338.1"/>
    <property type="molecule type" value="Genomic_DNA"/>
</dbReference>
<dbReference type="InterPro" id="IPR002053">
    <property type="entry name" value="Glyco_hydro_25"/>
</dbReference>
<dbReference type="CDD" id="cd06414">
    <property type="entry name" value="GH25_LytC-like"/>
    <property type="match status" value="1"/>
</dbReference>
<dbReference type="AlphaFoldDB" id="A0A2N5PMF9"/>
<feature type="domain" description="Cpl-7 lysozyme C-terminal" evidence="2">
    <location>
        <begin position="310"/>
        <end position="351"/>
    </location>
</feature>
<dbReference type="SUPFAM" id="SSF51445">
    <property type="entry name" value="(Trans)glycosidases"/>
    <property type="match status" value="1"/>
</dbReference>
<gene>
    <name evidence="3" type="ORF">CDL23_04795</name>
</gene>
<dbReference type="Proteomes" id="UP000235093">
    <property type="component" value="Unassembled WGS sequence"/>
</dbReference>
<protein>
    <recommendedName>
        <fullName evidence="2">Cpl-7 lysozyme C-terminal domain-containing protein</fullName>
    </recommendedName>
</protein>
<sequence length="352" mass="38949">MSKIKGIDISYWQGNVDFKKVKADGIQFAILREGYGTSVDGKFFDYVKGCKANGIEIKGVYHFSYALNAEQAKQEAIFCIEQMKKAGLGNNCIVFFDFEYDTVNYAKKKGISLGKNECIAFTKAFCEKVTQLGYKAGIYSNIDYYKNMYDASLISKYVFWLAHYTSGTPAYACAFQQYGSTGKVNGINGNVDMDWYFGNAETSSSKKSNSEIAKEVVQGLWGNGEDRKTKLTNAGYNYSEIQKIVNNIVSENKAPAKKSVDEIAKEVINGKWGNGDARKKALTDAGYDYNAVQAKVNSLLSGSSSSKKSIDTIAKEVIQGKWGNGQDRINRLKNAGYDATAVQKKVNEMLSK</sequence>
<proteinExistence type="inferred from homology"/>
<reference evidence="3 4" key="1">
    <citation type="journal article" date="2017" name="Genome Med.">
        <title>A novel Ruminococcus gnavus clade enriched in inflammatory bowel disease patients.</title>
        <authorList>
            <person name="Hall A.B."/>
            <person name="Yassour M."/>
            <person name="Sauk J."/>
            <person name="Garner A."/>
            <person name="Jiang X."/>
            <person name="Arthur T."/>
            <person name="Lagoudas G.K."/>
            <person name="Vatanen T."/>
            <person name="Fornelos N."/>
            <person name="Wilson R."/>
            <person name="Bertha M."/>
            <person name="Cohen M."/>
            <person name="Garber J."/>
            <person name="Khalili H."/>
            <person name="Gevers D."/>
            <person name="Ananthakrishnan A.N."/>
            <person name="Kugathasan S."/>
            <person name="Lander E.S."/>
            <person name="Blainey P."/>
            <person name="Vlamakis H."/>
            <person name="Xavier R.J."/>
            <person name="Huttenhower C."/>
        </authorList>
    </citation>
    <scope>NUCLEOTIDE SEQUENCE [LARGE SCALE GENOMIC DNA]</scope>
    <source>
        <strain evidence="3 4">RJX1125</strain>
    </source>
</reference>
<dbReference type="PANTHER" id="PTHR34135:SF2">
    <property type="entry name" value="LYSOZYME"/>
    <property type="match status" value="1"/>
</dbReference>
<evidence type="ECO:0000313" key="4">
    <source>
        <dbReference type="Proteomes" id="UP000235093"/>
    </source>
</evidence>
<dbReference type="InterPro" id="IPR013168">
    <property type="entry name" value="Cpl_7_lyso_C"/>
</dbReference>
<evidence type="ECO:0000313" key="3">
    <source>
        <dbReference type="EMBL" id="PLT76338.1"/>
    </source>
</evidence>
<feature type="domain" description="Cpl-7 lysozyme C-terminal" evidence="2">
    <location>
        <begin position="209"/>
        <end position="250"/>
    </location>
</feature>
<dbReference type="GO" id="GO:0016052">
    <property type="term" value="P:carbohydrate catabolic process"/>
    <property type="evidence" value="ECO:0007669"/>
    <property type="project" value="TreeGrafter"/>
</dbReference>
<dbReference type="Pfam" id="PF01183">
    <property type="entry name" value="Glyco_hydro_25"/>
    <property type="match status" value="1"/>
</dbReference>
<evidence type="ECO:0000256" key="1">
    <source>
        <dbReference type="ARBA" id="ARBA00010646"/>
    </source>
</evidence>
<dbReference type="GO" id="GO:0009253">
    <property type="term" value="P:peptidoglycan catabolic process"/>
    <property type="evidence" value="ECO:0007669"/>
    <property type="project" value="InterPro"/>
</dbReference>
<dbReference type="SMART" id="SM01095">
    <property type="entry name" value="Cpl-7"/>
    <property type="match status" value="3"/>
</dbReference>
<dbReference type="RefSeq" id="WP_066730724.1">
    <property type="nucleotide sequence ID" value="NZ_NIHT01000006.1"/>
</dbReference>
<feature type="domain" description="Cpl-7 lysozyme C-terminal" evidence="2">
    <location>
        <begin position="260"/>
        <end position="301"/>
    </location>
</feature>
<dbReference type="InterPro" id="IPR017853">
    <property type="entry name" value="GH"/>
</dbReference>
<evidence type="ECO:0000259" key="2">
    <source>
        <dbReference type="SMART" id="SM01095"/>
    </source>
</evidence>
<comment type="similarity">
    <text evidence="1">Belongs to the glycosyl hydrolase 25 family.</text>
</comment>
<dbReference type="PANTHER" id="PTHR34135">
    <property type="entry name" value="LYSOZYME"/>
    <property type="match status" value="1"/>
</dbReference>